<dbReference type="RefSeq" id="WP_395415926.1">
    <property type="nucleotide sequence ID" value="NZ_JBIPKE010000009.1"/>
</dbReference>
<dbReference type="PROSITE" id="PS51257">
    <property type="entry name" value="PROKAR_LIPOPROTEIN"/>
    <property type="match status" value="1"/>
</dbReference>
<organism evidence="1 2">
    <name type="scientific">Marinoscillum luteum</name>
    <dbReference type="NCBI Taxonomy" id="861051"/>
    <lineage>
        <taxon>Bacteria</taxon>
        <taxon>Pseudomonadati</taxon>
        <taxon>Bacteroidota</taxon>
        <taxon>Cytophagia</taxon>
        <taxon>Cytophagales</taxon>
        <taxon>Reichenbachiellaceae</taxon>
        <taxon>Marinoscillum</taxon>
    </lineage>
</organism>
<keyword evidence="2" id="KW-1185">Reference proteome</keyword>
<accession>A0ABW7N3I5</accession>
<dbReference type="Pfam" id="PF07661">
    <property type="entry name" value="MORN_2"/>
    <property type="match status" value="2"/>
</dbReference>
<dbReference type="Gene3D" id="2.20.110.10">
    <property type="entry name" value="Histone H3 K4-specific methyltransferase SET7/9 N-terminal domain"/>
    <property type="match status" value="2"/>
</dbReference>
<dbReference type="InterPro" id="IPR011652">
    <property type="entry name" value="MORN_2"/>
</dbReference>
<gene>
    <name evidence="1" type="ORF">ACHKAR_01820</name>
</gene>
<reference evidence="1 2" key="1">
    <citation type="journal article" date="2013" name="Int. J. Syst. Evol. Microbiol.">
        <title>Marinoscillum luteum sp. nov., isolated from marine sediment.</title>
        <authorList>
            <person name="Cha I.T."/>
            <person name="Park S.J."/>
            <person name="Kim S.J."/>
            <person name="Kim J.G."/>
            <person name="Jung M.Y."/>
            <person name="Shin K.S."/>
            <person name="Kwon K.K."/>
            <person name="Yang S.H."/>
            <person name="Seo Y.S."/>
            <person name="Rhee S.K."/>
        </authorList>
    </citation>
    <scope>NUCLEOTIDE SEQUENCE [LARGE SCALE GENOMIC DNA]</scope>
    <source>
        <strain evidence="1 2">KCTC 23939</strain>
    </source>
</reference>
<evidence type="ECO:0000313" key="2">
    <source>
        <dbReference type="Proteomes" id="UP001610063"/>
    </source>
</evidence>
<name>A0ABW7N3I5_9BACT</name>
<protein>
    <submittedName>
        <fullName evidence="1">Toxin-antitoxin system YwqK family antitoxin</fullName>
    </submittedName>
</protein>
<sequence>MNRIGSIWLMLVLGVMMACQNETPVILETSLIPSTAEVSAYGDVEGLSKATQRSDQRIVAEGDVLNGLKHGSWITYDKEGAITLLETFNEGKKQGVALKFDKQGYVETKSYYHSDQLDGEYVVYKRKKVIETRNYNNGVLNGPLTKYYDNGTLMQEAPYVDGKLHGLAKWYDQEGNLSIAYRYEDGELVDKNPELEAE</sequence>
<evidence type="ECO:0000313" key="1">
    <source>
        <dbReference type="EMBL" id="MFH6982153.1"/>
    </source>
</evidence>
<proteinExistence type="predicted"/>
<comment type="caution">
    <text evidence="1">The sequence shown here is derived from an EMBL/GenBank/DDBJ whole genome shotgun (WGS) entry which is preliminary data.</text>
</comment>
<dbReference type="EMBL" id="JBIPKE010000009">
    <property type="protein sequence ID" value="MFH6982153.1"/>
    <property type="molecule type" value="Genomic_DNA"/>
</dbReference>
<dbReference type="SUPFAM" id="SSF82185">
    <property type="entry name" value="Histone H3 K4-specific methyltransferase SET7/9 N-terminal domain"/>
    <property type="match status" value="1"/>
</dbReference>
<dbReference type="Proteomes" id="UP001610063">
    <property type="component" value="Unassembled WGS sequence"/>
</dbReference>